<organism evidence="2 3">
    <name type="scientific">Clathrospora elynae</name>
    <dbReference type="NCBI Taxonomy" id="706981"/>
    <lineage>
        <taxon>Eukaryota</taxon>
        <taxon>Fungi</taxon>
        <taxon>Dikarya</taxon>
        <taxon>Ascomycota</taxon>
        <taxon>Pezizomycotina</taxon>
        <taxon>Dothideomycetes</taxon>
        <taxon>Pleosporomycetidae</taxon>
        <taxon>Pleosporales</taxon>
        <taxon>Diademaceae</taxon>
        <taxon>Clathrospora</taxon>
    </lineage>
</organism>
<proteinExistence type="predicted"/>
<feature type="compositionally biased region" description="Polar residues" evidence="1">
    <location>
        <begin position="1"/>
        <end position="20"/>
    </location>
</feature>
<dbReference type="AlphaFoldDB" id="A0A6A5SCI7"/>
<evidence type="ECO:0000313" key="2">
    <source>
        <dbReference type="EMBL" id="KAF1937409.1"/>
    </source>
</evidence>
<reference evidence="2" key="1">
    <citation type="journal article" date="2020" name="Stud. Mycol.">
        <title>101 Dothideomycetes genomes: a test case for predicting lifestyles and emergence of pathogens.</title>
        <authorList>
            <person name="Haridas S."/>
            <person name="Albert R."/>
            <person name="Binder M."/>
            <person name="Bloem J."/>
            <person name="Labutti K."/>
            <person name="Salamov A."/>
            <person name="Andreopoulos B."/>
            <person name="Baker S."/>
            <person name="Barry K."/>
            <person name="Bills G."/>
            <person name="Bluhm B."/>
            <person name="Cannon C."/>
            <person name="Castanera R."/>
            <person name="Culley D."/>
            <person name="Daum C."/>
            <person name="Ezra D."/>
            <person name="Gonzalez J."/>
            <person name="Henrissat B."/>
            <person name="Kuo A."/>
            <person name="Liang C."/>
            <person name="Lipzen A."/>
            <person name="Lutzoni F."/>
            <person name="Magnuson J."/>
            <person name="Mondo S."/>
            <person name="Nolan M."/>
            <person name="Ohm R."/>
            <person name="Pangilinan J."/>
            <person name="Park H.-J."/>
            <person name="Ramirez L."/>
            <person name="Alfaro M."/>
            <person name="Sun H."/>
            <person name="Tritt A."/>
            <person name="Yoshinaga Y."/>
            <person name="Zwiers L.-H."/>
            <person name="Turgeon B."/>
            <person name="Goodwin S."/>
            <person name="Spatafora J."/>
            <person name="Crous P."/>
            <person name="Grigoriev I."/>
        </authorList>
    </citation>
    <scope>NUCLEOTIDE SEQUENCE</scope>
    <source>
        <strain evidence="2">CBS 161.51</strain>
    </source>
</reference>
<gene>
    <name evidence="2" type="ORF">EJ02DRAFT_515230</name>
</gene>
<feature type="compositionally biased region" description="Pro residues" evidence="1">
    <location>
        <begin position="30"/>
        <end position="47"/>
    </location>
</feature>
<dbReference type="Proteomes" id="UP000800038">
    <property type="component" value="Unassembled WGS sequence"/>
</dbReference>
<keyword evidence="3" id="KW-1185">Reference proteome</keyword>
<protein>
    <submittedName>
        <fullName evidence="2">Uncharacterized protein</fullName>
    </submittedName>
</protein>
<evidence type="ECO:0000313" key="3">
    <source>
        <dbReference type="Proteomes" id="UP000800038"/>
    </source>
</evidence>
<dbReference type="OrthoDB" id="10504604at2759"/>
<feature type="region of interest" description="Disordered" evidence="1">
    <location>
        <begin position="1"/>
        <end position="53"/>
    </location>
</feature>
<evidence type="ECO:0000256" key="1">
    <source>
        <dbReference type="SAM" id="MobiDB-lite"/>
    </source>
</evidence>
<sequence length="140" mass="15217">MPTRTTIGNASGTPTSTHFDSNVERDTFPDAPPAPPQLSLSPQPPLTPHHTSLGALGMQLTTDRSANHAAPLCHLSAHRLTSHALDIHEKTFDHLLHAAQKIIKAIDIQQAAKDIGIGLPVHCYMGDRSQLNEWIKQQSD</sequence>
<name>A0A6A5SCI7_9PLEO</name>
<accession>A0A6A5SCI7</accession>
<dbReference type="EMBL" id="ML976140">
    <property type="protein sequence ID" value="KAF1937409.1"/>
    <property type="molecule type" value="Genomic_DNA"/>
</dbReference>